<sequence length="62" mass="6889">MTKTSSIPGDTLSYIFGYDQFAIAWNEKTGVCQGSCRVTHFLSDLFILPLHFDCSDLTLADP</sequence>
<reference evidence="1 2" key="1">
    <citation type="submission" date="2019-10" db="EMBL/GenBank/DDBJ databases">
        <authorList>
            <person name="Wang R."/>
        </authorList>
    </citation>
    <scope>NUCLEOTIDE SEQUENCE [LARGE SCALE GENOMIC DNA]</scope>
    <source>
        <strain evidence="1 2">ATCC 19377</strain>
    </source>
</reference>
<dbReference type="AlphaFoldDB" id="A0A5P9XS76"/>
<dbReference type="EMBL" id="CP045571">
    <property type="protein sequence ID" value="QFX96881.1"/>
    <property type="molecule type" value="Genomic_DNA"/>
</dbReference>
<name>A0A5P9XS76_ACITH</name>
<protein>
    <submittedName>
        <fullName evidence="1">Uncharacterized protein</fullName>
    </submittedName>
</protein>
<dbReference type="KEGG" id="atx:GCD22_02725"/>
<accession>A0A5P9XS76</accession>
<proteinExistence type="predicted"/>
<dbReference type="Proteomes" id="UP000363590">
    <property type="component" value="Chromosome"/>
</dbReference>
<evidence type="ECO:0000313" key="2">
    <source>
        <dbReference type="Proteomes" id="UP000363590"/>
    </source>
</evidence>
<gene>
    <name evidence="1" type="ORF">GCD22_02725</name>
</gene>
<organism evidence="1 2">
    <name type="scientific">Acidithiobacillus thiooxidans ATCC 19377</name>
    <dbReference type="NCBI Taxonomy" id="637390"/>
    <lineage>
        <taxon>Bacteria</taxon>
        <taxon>Pseudomonadati</taxon>
        <taxon>Pseudomonadota</taxon>
        <taxon>Acidithiobacillia</taxon>
        <taxon>Acidithiobacillales</taxon>
        <taxon>Acidithiobacillaceae</taxon>
        <taxon>Acidithiobacillus</taxon>
    </lineage>
</organism>
<evidence type="ECO:0000313" key="1">
    <source>
        <dbReference type="EMBL" id="QFX96881.1"/>
    </source>
</evidence>